<keyword evidence="3" id="KW-1185">Reference proteome</keyword>
<evidence type="ECO:0000313" key="2">
    <source>
        <dbReference type="EMBL" id="ESQ81535.1"/>
    </source>
</evidence>
<reference evidence="2 3" key="1">
    <citation type="journal article" date="2014" name="Nature">
        <title>Sequential evolution of bacterial morphology by co-option of a developmental regulator.</title>
        <authorList>
            <person name="Jiang C."/>
            <person name="Brown P.J."/>
            <person name="Ducret A."/>
            <person name="Brun Y.V."/>
        </authorList>
    </citation>
    <scope>NUCLEOTIDE SEQUENCE [LARGE SCALE GENOMIC DNA]</scope>
    <source>
        <strain evidence="2 3">DSM 16100</strain>
    </source>
</reference>
<sequence length="112" mass="12218">MPAHHKIDYIEFPGGDLNPLKDFYSKAFGWNFIDYGPTYAALADAGIDGGFDADSSSAKPLVILYSDNLEASLAQVEAQGAEITLAIFDFPGGRRFHFRDPSGNELGVWSDK</sequence>
<dbReference type="OrthoDB" id="9792323at2"/>
<gene>
    <name evidence="2" type="ORF">ABENE_21805</name>
</gene>
<accession>V4P8G0</accession>
<dbReference type="AlphaFoldDB" id="V4P8G0"/>
<dbReference type="Proteomes" id="UP000017837">
    <property type="component" value="Unassembled WGS sequence"/>
</dbReference>
<evidence type="ECO:0000259" key="1">
    <source>
        <dbReference type="PROSITE" id="PS51819"/>
    </source>
</evidence>
<dbReference type="PANTHER" id="PTHR33993">
    <property type="entry name" value="GLYOXALASE-RELATED"/>
    <property type="match status" value="1"/>
</dbReference>
<dbReference type="STRING" id="1121022.GCA_000376105_03515"/>
<dbReference type="SUPFAM" id="SSF54593">
    <property type="entry name" value="Glyoxalase/Bleomycin resistance protein/Dihydroxybiphenyl dioxygenase"/>
    <property type="match status" value="1"/>
</dbReference>
<dbReference type="EMBL" id="AWGB01000087">
    <property type="protein sequence ID" value="ESQ81535.1"/>
    <property type="molecule type" value="Genomic_DNA"/>
</dbReference>
<protein>
    <recommendedName>
        <fullName evidence="1">VOC domain-containing protein</fullName>
    </recommendedName>
</protein>
<dbReference type="Gene3D" id="3.10.180.10">
    <property type="entry name" value="2,3-Dihydroxybiphenyl 1,2-Dioxygenase, domain 1"/>
    <property type="match status" value="1"/>
</dbReference>
<dbReference type="RefSeq" id="WP_018083190.1">
    <property type="nucleotide sequence ID" value="NZ_AQWM01000025.1"/>
</dbReference>
<dbReference type="InterPro" id="IPR004360">
    <property type="entry name" value="Glyas_Fos-R_dOase_dom"/>
</dbReference>
<dbReference type="eggNOG" id="COG3324">
    <property type="taxonomic scope" value="Bacteria"/>
</dbReference>
<feature type="domain" description="VOC" evidence="1">
    <location>
        <begin position="6"/>
        <end position="111"/>
    </location>
</feature>
<evidence type="ECO:0000313" key="3">
    <source>
        <dbReference type="Proteomes" id="UP000017837"/>
    </source>
</evidence>
<dbReference type="InterPro" id="IPR029068">
    <property type="entry name" value="Glyas_Bleomycin-R_OHBP_Dase"/>
</dbReference>
<proteinExistence type="predicted"/>
<comment type="caution">
    <text evidence="2">The sequence shown here is derived from an EMBL/GenBank/DDBJ whole genome shotgun (WGS) entry which is preliminary data.</text>
</comment>
<organism evidence="2 3">
    <name type="scientific">Asticcacaulis benevestitus DSM 16100 = ATCC BAA-896</name>
    <dbReference type="NCBI Taxonomy" id="1121022"/>
    <lineage>
        <taxon>Bacteria</taxon>
        <taxon>Pseudomonadati</taxon>
        <taxon>Pseudomonadota</taxon>
        <taxon>Alphaproteobacteria</taxon>
        <taxon>Caulobacterales</taxon>
        <taxon>Caulobacteraceae</taxon>
        <taxon>Asticcacaulis</taxon>
    </lineage>
</organism>
<dbReference type="InterPro" id="IPR037523">
    <property type="entry name" value="VOC_core"/>
</dbReference>
<dbReference type="InterPro" id="IPR052164">
    <property type="entry name" value="Anthracycline_SecMetBiosynth"/>
</dbReference>
<dbReference type="PROSITE" id="PS51819">
    <property type="entry name" value="VOC"/>
    <property type="match status" value="1"/>
</dbReference>
<dbReference type="Pfam" id="PF00903">
    <property type="entry name" value="Glyoxalase"/>
    <property type="match status" value="1"/>
</dbReference>
<name>V4P8G0_9CAUL</name>
<dbReference type="PATRIC" id="fig|1121022.4.peg.4465"/>
<dbReference type="CDD" id="cd07247">
    <property type="entry name" value="SgaA_N_like"/>
    <property type="match status" value="1"/>
</dbReference>
<dbReference type="PANTHER" id="PTHR33993:SF1">
    <property type="entry name" value="GLYOXALASE FAMILY PROTEIN"/>
    <property type="match status" value="1"/>
</dbReference>